<dbReference type="GO" id="GO:0005544">
    <property type="term" value="F:calcium-dependent phospholipid binding"/>
    <property type="evidence" value="ECO:0007669"/>
    <property type="project" value="InterPro"/>
</dbReference>
<dbReference type="Gene3D" id="1.10.220.10">
    <property type="entry name" value="Annexin"/>
    <property type="match status" value="1"/>
</dbReference>
<sequence>MSNFGIKHNVLHRIIIGRSEIDLGNIKEEFAKMNKEGIDVWLKSTIEGYYWDLIVQLAGYKPEYFN</sequence>
<keyword evidence="2" id="KW-0677">Repeat</keyword>
<keyword evidence="5" id="KW-1185">Reference proteome</keyword>
<evidence type="ECO:0000256" key="2">
    <source>
        <dbReference type="ARBA" id="ARBA00022737"/>
    </source>
</evidence>
<dbReference type="SUPFAM" id="SSF47874">
    <property type="entry name" value="Annexin"/>
    <property type="match status" value="1"/>
</dbReference>
<organism evidence="4 5">
    <name type="scientific">Pseudolycoriella hygida</name>
    <dbReference type="NCBI Taxonomy" id="35572"/>
    <lineage>
        <taxon>Eukaryota</taxon>
        <taxon>Metazoa</taxon>
        <taxon>Ecdysozoa</taxon>
        <taxon>Arthropoda</taxon>
        <taxon>Hexapoda</taxon>
        <taxon>Insecta</taxon>
        <taxon>Pterygota</taxon>
        <taxon>Neoptera</taxon>
        <taxon>Endopterygota</taxon>
        <taxon>Diptera</taxon>
        <taxon>Nematocera</taxon>
        <taxon>Sciaroidea</taxon>
        <taxon>Sciaridae</taxon>
        <taxon>Pseudolycoriella</taxon>
    </lineage>
</organism>
<proteinExistence type="inferred from homology"/>
<comment type="similarity">
    <text evidence="1">Belongs to the annexin family.</text>
</comment>
<evidence type="ECO:0000313" key="4">
    <source>
        <dbReference type="EMBL" id="KAJ6643197.1"/>
    </source>
</evidence>
<dbReference type="AlphaFoldDB" id="A0A9Q0S2P8"/>
<dbReference type="InterPro" id="IPR037104">
    <property type="entry name" value="Annexin_sf"/>
</dbReference>
<dbReference type="Proteomes" id="UP001151699">
    <property type="component" value="Chromosome B"/>
</dbReference>
<dbReference type="GO" id="GO:0005509">
    <property type="term" value="F:calcium ion binding"/>
    <property type="evidence" value="ECO:0007669"/>
    <property type="project" value="InterPro"/>
</dbReference>
<accession>A0A9Q0S2P8</accession>
<evidence type="ECO:0000256" key="3">
    <source>
        <dbReference type="ARBA" id="ARBA00023216"/>
    </source>
</evidence>
<name>A0A9Q0S2P8_9DIPT</name>
<protein>
    <submittedName>
        <fullName evidence="4">Annexin-B12</fullName>
    </submittedName>
</protein>
<evidence type="ECO:0000313" key="5">
    <source>
        <dbReference type="Proteomes" id="UP001151699"/>
    </source>
</evidence>
<dbReference type="OrthoDB" id="37886at2759"/>
<gene>
    <name evidence="4" type="primary">ANXB12</name>
    <name evidence="4" type="ORF">Bhyg_08153</name>
</gene>
<reference evidence="4" key="1">
    <citation type="submission" date="2022-07" db="EMBL/GenBank/DDBJ databases">
        <authorList>
            <person name="Trinca V."/>
            <person name="Uliana J.V.C."/>
            <person name="Torres T.T."/>
            <person name="Ward R.J."/>
            <person name="Monesi N."/>
        </authorList>
    </citation>
    <scope>NUCLEOTIDE SEQUENCE</scope>
    <source>
        <strain evidence="4">HSMRA1968</strain>
        <tissue evidence="4">Whole embryos</tissue>
    </source>
</reference>
<comment type="caution">
    <text evidence="4">The sequence shown here is derived from an EMBL/GenBank/DDBJ whole genome shotgun (WGS) entry which is preliminary data.</text>
</comment>
<keyword evidence="3" id="KW-0041">Annexin</keyword>
<evidence type="ECO:0000256" key="1">
    <source>
        <dbReference type="ARBA" id="ARBA00007831"/>
    </source>
</evidence>
<dbReference type="EMBL" id="WJQU01000002">
    <property type="protein sequence ID" value="KAJ6643197.1"/>
    <property type="molecule type" value="Genomic_DNA"/>
</dbReference>
<dbReference type="InterPro" id="IPR018502">
    <property type="entry name" value="Annexin_repeat"/>
</dbReference>
<dbReference type="Pfam" id="PF00191">
    <property type="entry name" value="Annexin"/>
    <property type="match status" value="1"/>
</dbReference>